<gene>
    <name evidence="1" type="ORF">FCALED_LOCUS488</name>
</gene>
<evidence type="ECO:0000313" key="2">
    <source>
        <dbReference type="Proteomes" id="UP000789570"/>
    </source>
</evidence>
<proteinExistence type="predicted"/>
<dbReference type="EMBL" id="CAJVPQ010000048">
    <property type="protein sequence ID" value="CAG8440473.1"/>
    <property type="molecule type" value="Genomic_DNA"/>
</dbReference>
<name>A0A9N8V248_9GLOM</name>
<dbReference type="OrthoDB" id="2380987at2759"/>
<reference evidence="1" key="1">
    <citation type="submission" date="2021-06" db="EMBL/GenBank/DDBJ databases">
        <authorList>
            <person name="Kallberg Y."/>
            <person name="Tangrot J."/>
            <person name="Rosling A."/>
        </authorList>
    </citation>
    <scope>NUCLEOTIDE SEQUENCE</scope>
    <source>
        <strain evidence="1">UK204</strain>
    </source>
</reference>
<organism evidence="1 2">
    <name type="scientific">Funneliformis caledonium</name>
    <dbReference type="NCBI Taxonomy" id="1117310"/>
    <lineage>
        <taxon>Eukaryota</taxon>
        <taxon>Fungi</taxon>
        <taxon>Fungi incertae sedis</taxon>
        <taxon>Mucoromycota</taxon>
        <taxon>Glomeromycotina</taxon>
        <taxon>Glomeromycetes</taxon>
        <taxon>Glomerales</taxon>
        <taxon>Glomeraceae</taxon>
        <taxon>Funneliformis</taxon>
    </lineage>
</organism>
<keyword evidence="2" id="KW-1185">Reference proteome</keyword>
<protein>
    <submittedName>
        <fullName evidence="1">4200_t:CDS:1</fullName>
    </submittedName>
</protein>
<sequence length="65" mass="7456">MDPYITDDYEGIYYTALNHISHRADAFNPYSYRYNPSTRNGLGGNTAKWSHSRVGLNNEIQLVNC</sequence>
<accession>A0A9N8V248</accession>
<dbReference type="AlphaFoldDB" id="A0A9N8V248"/>
<comment type="caution">
    <text evidence="1">The sequence shown here is derived from an EMBL/GenBank/DDBJ whole genome shotgun (WGS) entry which is preliminary data.</text>
</comment>
<dbReference type="Proteomes" id="UP000789570">
    <property type="component" value="Unassembled WGS sequence"/>
</dbReference>
<evidence type="ECO:0000313" key="1">
    <source>
        <dbReference type="EMBL" id="CAG8440473.1"/>
    </source>
</evidence>